<dbReference type="SMART" id="SM01133">
    <property type="entry name" value="DeoC"/>
    <property type="match status" value="1"/>
</dbReference>
<dbReference type="OrthoDB" id="5915071at2"/>
<accession>A0A0K2SLH9</accession>
<sequence>MNDAGLRLRLDRLFPRGRTVMVALDHGLFMGARGGPAALPELAGRMLAAGADALILSPGGAVAAADHMRGAPLVVRVDMAVGHADPRDAVPRPVITPEGACRLGADALLAMAPFGWGRASEEPAALERLGLLIDRAHGLGLPVIVECLPSSVPSLVDACRIAAELGADVVKAAYPDDAGELRELIEGCPRPVVLAGGPKVPDEASLLQQVARAMGAGAVGVAFGRNAWGHPEPEGFVARLCRAVHGASEGEVDQ</sequence>
<dbReference type="GO" id="GO:0004332">
    <property type="term" value="F:fructose-bisphosphate aldolase activity"/>
    <property type="evidence" value="ECO:0007669"/>
    <property type="project" value="InterPro"/>
</dbReference>
<dbReference type="Proteomes" id="UP000065807">
    <property type="component" value="Chromosome"/>
</dbReference>
<reference evidence="2" key="2">
    <citation type="journal article" date="2016" name="Int. J. Syst. Evol. Microbiol.">
        <title>Complete genome sequence and cell structure of Limnochorda pilosa, a Gram-negative spore-former within the phylum Firmicutes.</title>
        <authorList>
            <person name="Watanabe M."/>
            <person name="Kojima H."/>
            <person name="Fukui M."/>
        </authorList>
    </citation>
    <scope>NUCLEOTIDE SEQUENCE [LARGE SCALE GENOMIC DNA]</scope>
    <source>
        <strain evidence="2">HC45</strain>
    </source>
</reference>
<dbReference type="InterPro" id="IPR041720">
    <property type="entry name" value="FbaB-like"/>
</dbReference>
<proteinExistence type="predicted"/>
<gene>
    <name evidence="1" type="ORF">LIP_2140</name>
</gene>
<protein>
    <submittedName>
        <fullName evidence="1">Fructose-bisphosphate aldolase</fullName>
    </submittedName>
</protein>
<keyword evidence="2" id="KW-1185">Reference proteome</keyword>
<dbReference type="Gene3D" id="3.20.20.70">
    <property type="entry name" value="Aldolase class I"/>
    <property type="match status" value="1"/>
</dbReference>
<dbReference type="InterPro" id="IPR013785">
    <property type="entry name" value="Aldolase_TIM"/>
</dbReference>
<evidence type="ECO:0000313" key="1">
    <source>
        <dbReference type="EMBL" id="BAS27981.1"/>
    </source>
</evidence>
<dbReference type="InterPro" id="IPR050456">
    <property type="entry name" value="DeoC/FbaB_aldolase"/>
</dbReference>
<dbReference type="STRING" id="1555112.LIP_2140"/>
<dbReference type="PANTHER" id="PTHR47916">
    <property type="entry name" value="FRUCTOSE-BISPHOSPHATE ALDOLASE CLASS 1"/>
    <property type="match status" value="1"/>
</dbReference>
<dbReference type="Pfam" id="PF01791">
    <property type="entry name" value="DeoC"/>
    <property type="match status" value="1"/>
</dbReference>
<dbReference type="AlphaFoldDB" id="A0A0K2SLH9"/>
<reference evidence="2" key="1">
    <citation type="submission" date="2015-07" db="EMBL/GenBank/DDBJ databases">
        <title>Complete genome sequence and phylogenetic analysis of Limnochorda pilosa.</title>
        <authorList>
            <person name="Watanabe M."/>
            <person name="Kojima H."/>
            <person name="Fukui M."/>
        </authorList>
    </citation>
    <scope>NUCLEOTIDE SEQUENCE [LARGE SCALE GENOMIC DNA]</scope>
    <source>
        <strain evidence="2">HC45</strain>
    </source>
</reference>
<dbReference type="PANTHER" id="PTHR47916:SF1">
    <property type="entry name" value="3-HYDROXY-5-PHOSPHONOOXYPENTANE-2,4-DIONE THIOLASE"/>
    <property type="match status" value="1"/>
</dbReference>
<dbReference type="EMBL" id="AP014924">
    <property type="protein sequence ID" value="BAS27981.1"/>
    <property type="molecule type" value="Genomic_DNA"/>
</dbReference>
<name>A0A0K2SLH9_LIMPI</name>
<dbReference type="RefSeq" id="WP_158509630.1">
    <property type="nucleotide sequence ID" value="NZ_AP014924.1"/>
</dbReference>
<dbReference type="InterPro" id="IPR002915">
    <property type="entry name" value="DeoC/FbaB/LacD_aldolase"/>
</dbReference>
<dbReference type="SUPFAM" id="SSF51569">
    <property type="entry name" value="Aldolase"/>
    <property type="match status" value="1"/>
</dbReference>
<dbReference type="PIRSF" id="PIRSF038992">
    <property type="entry name" value="Aldolase_Ia"/>
    <property type="match status" value="1"/>
</dbReference>
<evidence type="ECO:0000313" key="2">
    <source>
        <dbReference type="Proteomes" id="UP000065807"/>
    </source>
</evidence>
<dbReference type="KEGG" id="lpil:LIP_2140"/>
<organism evidence="1 2">
    <name type="scientific">Limnochorda pilosa</name>
    <dbReference type="NCBI Taxonomy" id="1555112"/>
    <lineage>
        <taxon>Bacteria</taxon>
        <taxon>Bacillati</taxon>
        <taxon>Bacillota</taxon>
        <taxon>Limnochordia</taxon>
        <taxon>Limnochordales</taxon>
        <taxon>Limnochordaceae</taxon>
        <taxon>Limnochorda</taxon>
    </lineage>
</organism>